<gene>
    <name evidence="2" type="ORF">SAMN02745975_03863</name>
</gene>
<dbReference type="Proteomes" id="UP000184536">
    <property type="component" value="Unassembled WGS sequence"/>
</dbReference>
<dbReference type="PANTHER" id="PTHR46889:SF4">
    <property type="entry name" value="TRANSPOSASE INSO FOR INSERTION SEQUENCE ELEMENT IS911B-RELATED"/>
    <property type="match status" value="1"/>
</dbReference>
<organism evidence="2 3">
    <name type="scientific">Geosporobacter subterraneus DSM 17957</name>
    <dbReference type="NCBI Taxonomy" id="1121919"/>
    <lineage>
        <taxon>Bacteria</taxon>
        <taxon>Bacillati</taxon>
        <taxon>Bacillota</taxon>
        <taxon>Clostridia</taxon>
        <taxon>Peptostreptococcales</taxon>
        <taxon>Thermotaleaceae</taxon>
        <taxon>Geosporobacter</taxon>
    </lineage>
</organism>
<dbReference type="PANTHER" id="PTHR46889">
    <property type="entry name" value="TRANSPOSASE INSF FOR INSERTION SEQUENCE IS3B-RELATED"/>
    <property type="match status" value="1"/>
</dbReference>
<evidence type="ECO:0000313" key="2">
    <source>
        <dbReference type="EMBL" id="SHK20385.1"/>
    </source>
</evidence>
<keyword evidence="3" id="KW-1185">Reference proteome</keyword>
<accession>A0A1M6QJN3</accession>
<evidence type="ECO:0000259" key="1">
    <source>
        <dbReference type="Pfam" id="PF13333"/>
    </source>
</evidence>
<dbReference type="InterPro" id="IPR012337">
    <property type="entry name" value="RNaseH-like_sf"/>
</dbReference>
<name>A0A1M6QJN3_9FIRM</name>
<evidence type="ECO:0000313" key="3">
    <source>
        <dbReference type="Proteomes" id="UP000184536"/>
    </source>
</evidence>
<dbReference type="GO" id="GO:0015074">
    <property type="term" value="P:DNA integration"/>
    <property type="evidence" value="ECO:0007669"/>
    <property type="project" value="InterPro"/>
</dbReference>
<reference evidence="3" key="1">
    <citation type="submission" date="2016-11" db="EMBL/GenBank/DDBJ databases">
        <authorList>
            <person name="Varghese N."/>
            <person name="Submissions S."/>
        </authorList>
    </citation>
    <scope>NUCLEOTIDE SEQUENCE [LARGE SCALE GENOMIC DNA]</scope>
    <source>
        <strain evidence="3">DSM 17957</strain>
    </source>
</reference>
<feature type="non-terminal residue" evidence="2">
    <location>
        <position position="49"/>
    </location>
</feature>
<dbReference type="InterPro" id="IPR001584">
    <property type="entry name" value="Integrase_cat-core"/>
</dbReference>
<feature type="domain" description="Integrase catalytic" evidence="1">
    <location>
        <begin position="14"/>
        <end position="49"/>
    </location>
</feature>
<dbReference type="EMBL" id="FQZV01000094">
    <property type="protein sequence ID" value="SHK20385.1"/>
    <property type="molecule type" value="Genomic_DNA"/>
</dbReference>
<dbReference type="InterPro" id="IPR050900">
    <property type="entry name" value="Transposase_IS3/IS150/IS904"/>
</dbReference>
<dbReference type="SUPFAM" id="SSF53098">
    <property type="entry name" value="Ribonuclease H-like"/>
    <property type="match status" value="1"/>
</dbReference>
<dbReference type="Pfam" id="PF13333">
    <property type="entry name" value="rve_2"/>
    <property type="match status" value="1"/>
</dbReference>
<dbReference type="STRING" id="1121919.SAMN02745975_03863"/>
<dbReference type="AlphaFoldDB" id="A0A1M6QJN3"/>
<sequence length="49" mass="5893">MSAKGDCYDNACMESFFATLKKDLIHRRRFKTREEAKIAIINYIETWYN</sequence>
<protein>
    <submittedName>
        <fullName evidence="2">Integrase core domain-containing protein</fullName>
    </submittedName>
</protein>
<proteinExistence type="predicted"/>